<dbReference type="KEGG" id="mya:MORIYA_3580"/>
<dbReference type="Proteomes" id="UP000250163">
    <property type="component" value="Chromosome MORIYA"/>
</dbReference>
<reference evidence="4" key="1">
    <citation type="submission" date="2018-05" db="EMBL/GenBank/DDBJ databases">
        <authorList>
            <person name="Cea G.-C."/>
            <person name="William W."/>
        </authorList>
    </citation>
    <scope>NUCLEOTIDE SEQUENCE [LARGE SCALE GENOMIC DNA]</scope>
    <source>
        <strain evidence="4">DB21MT 5</strain>
    </source>
</reference>
<evidence type="ECO:0000256" key="1">
    <source>
        <dbReference type="SAM" id="Coils"/>
    </source>
</evidence>
<protein>
    <recommendedName>
        <fullName evidence="2">KfrA N-terminal DNA-binding domain-containing protein</fullName>
    </recommendedName>
</protein>
<dbReference type="AlphaFoldDB" id="A0A330LTG4"/>
<accession>A0A330LTG4</accession>
<dbReference type="InterPro" id="IPR021104">
    <property type="entry name" value="KfrA_DNA-bd_N"/>
</dbReference>
<feature type="domain" description="KfrA N-terminal DNA-binding" evidence="2">
    <location>
        <begin position="5"/>
        <end position="106"/>
    </location>
</feature>
<feature type="coiled-coil region" evidence="1">
    <location>
        <begin position="80"/>
        <end position="107"/>
    </location>
</feature>
<gene>
    <name evidence="3" type="ORF">MORIYA_3580</name>
</gene>
<dbReference type="Pfam" id="PF11740">
    <property type="entry name" value="KfrA_N"/>
    <property type="match status" value="1"/>
</dbReference>
<organism evidence="3 4">
    <name type="scientific">Moritella yayanosii</name>
    <dbReference type="NCBI Taxonomy" id="69539"/>
    <lineage>
        <taxon>Bacteria</taxon>
        <taxon>Pseudomonadati</taxon>
        <taxon>Pseudomonadota</taxon>
        <taxon>Gammaproteobacteria</taxon>
        <taxon>Alteromonadales</taxon>
        <taxon>Moritellaceae</taxon>
        <taxon>Moritella</taxon>
    </lineage>
</organism>
<keyword evidence="4" id="KW-1185">Reference proteome</keyword>
<evidence type="ECO:0000313" key="4">
    <source>
        <dbReference type="Proteomes" id="UP000250163"/>
    </source>
</evidence>
<evidence type="ECO:0000313" key="3">
    <source>
        <dbReference type="EMBL" id="SQD80033.1"/>
    </source>
</evidence>
<keyword evidence="1" id="KW-0175">Coiled coil</keyword>
<evidence type="ECO:0000259" key="2">
    <source>
        <dbReference type="Pfam" id="PF11740"/>
    </source>
</evidence>
<sequence length="111" mass="12091">MSLQHIVDAANQLALEGKKPSMALIKSRLVQPANMRDIIETLKTWRFDPNAIVPPKNTPTPTTTIADVADPTAVLIATAIASVREEIAPLRQEVNELKAEITALKKALLTQ</sequence>
<dbReference type="EMBL" id="LS483250">
    <property type="protein sequence ID" value="SQD80033.1"/>
    <property type="molecule type" value="Genomic_DNA"/>
</dbReference>
<dbReference type="OrthoDB" id="6314559at2"/>
<proteinExistence type="predicted"/>
<name>A0A330LTG4_9GAMM</name>
<dbReference type="RefSeq" id="WP_112717074.1">
    <property type="nucleotide sequence ID" value="NZ_LS483250.1"/>
</dbReference>